<accession>A0A8H6M3V5</accession>
<sequence length="323" mass="36282">MSIASEILLEIFNHAVTTDDPFRFDNTIMQTISSIASSCSITQYAEPPSLRLTRTVGEEMEEVTVTVPGIICSKTLPPIHGPLRASDPDHVRYLRQFVRLTGLGSHGFRAQEEVVSSVLGQFEGSPEVSALDDMNFGQYEGHSCLDLHARYLTERRYAPGLPHIPFTPDIDPDHVLEELRDTKFIRIEDNIVQYSRKVDDGNGPFHYVPMCPSGFKEGDIVEAVGSFVAYPTRDPGHYRLVFCLRALTMLNSTFREDSRIKRASWLDSRKKEPRKKVKHPSISSLRRSYIPYGRSVATERSADESMTDVSAKDGNSSVGRGER</sequence>
<feature type="region of interest" description="Disordered" evidence="1">
    <location>
        <begin position="296"/>
        <end position="323"/>
    </location>
</feature>
<comment type="caution">
    <text evidence="2">The sequence shown here is derived from an EMBL/GenBank/DDBJ whole genome shotgun (WGS) entry which is preliminary data.</text>
</comment>
<evidence type="ECO:0000313" key="2">
    <source>
        <dbReference type="EMBL" id="KAF6751251.1"/>
    </source>
</evidence>
<evidence type="ECO:0000313" key="3">
    <source>
        <dbReference type="Proteomes" id="UP000521943"/>
    </source>
</evidence>
<feature type="compositionally biased region" description="Polar residues" evidence="1">
    <location>
        <begin position="313"/>
        <end position="323"/>
    </location>
</feature>
<gene>
    <name evidence="2" type="ORF">DFP72DRAFT_1071453</name>
</gene>
<name>A0A8H6M3V5_9AGAR</name>
<keyword evidence="3" id="KW-1185">Reference proteome</keyword>
<organism evidence="2 3">
    <name type="scientific">Ephemerocybe angulata</name>
    <dbReference type="NCBI Taxonomy" id="980116"/>
    <lineage>
        <taxon>Eukaryota</taxon>
        <taxon>Fungi</taxon>
        <taxon>Dikarya</taxon>
        <taxon>Basidiomycota</taxon>
        <taxon>Agaricomycotina</taxon>
        <taxon>Agaricomycetes</taxon>
        <taxon>Agaricomycetidae</taxon>
        <taxon>Agaricales</taxon>
        <taxon>Agaricineae</taxon>
        <taxon>Psathyrellaceae</taxon>
        <taxon>Ephemerocybe</taxon>
    </lineage>
</organism>
<dbReference type="AlphaFoldDB" id="A0A8H6M3V5"/>
<reference evidence="2 3" key="1">
    <citation type="submission" date="2020-07" db="EMBL/GenBank/DDBJ databases">
        <title>Comparative genomics of pyrophilous fungi reveals a link between fire events and developmental genes.</title>
        <authorList>
            <consortium name="DOE Joint Genome Institute"/>
            <person name="Steindorff A.S."/>
            <person name="Carver A."/>
            <person name="Calhoun S."/>
            <person name="Stillman K."/>
            <person name="Liu H."/>
            <person name="Lipzen A."/>
            <person name="Pangilinan J."/>
            <person name="Labutti K."/>
            <person name="Bruns T.D."/>
            <person name="Grigoriev I.V."/>
        </authorList>
    </citation>
    <scope>NUCLEOTIDE SEQUENCE [LARGE SCALE GENOMIC DNA]</scope>
    <source>
        <strain evidence="2 3">CBS 144469</strain>
    </source>
</reference>
<dbReference type="OrthoDB" id="3269456at2759"/>
<evidence type="ECO:0000256" key="1">
    <source>
        <dbReference type="SAM" id="MobiDB-lite"/>
    </source>
</evidence>
<dbReference type="Proteomes" id="UP000521943">
    <property type="component" value="Unassembled WGS sequence"/>
</dbReference>
<proteinExistence type="predicted"/>
<protein>
    <submittedName>
        <fullName evidence="2">Uncharacterized protein</fullName>
    </submittedName>
</protein>
<dbReference type="EMBL" id="JACGCI010000051">
    <property type="protein sequence ID" value="KAF6751251.1"/>
    <property type="molecule type" value="Genomic_DNA"/>
</dbReference>